<proteinExistence type="predicted"/>
<gene>
    <name evidence="2" type="ORF">NX722_16645</name>
</gene>
<dbReference type="Gene3D" id="2.40.10.220">
    <property type="entry name" value="predicted glycosyltransferase like domains"/>
    <property type="match status" value="1"/>
</dbReference>
<accession>A0ABT3MYQ0</accession>
<feature type="domain" description="PilZ" evidence="1">
    <location>
        <begin position="16"/>
        <end position="103"/>
    </location>
</feature>
<protein>
    <submittedName>
        <fullName evidence="2">PilZ domain-containing protein</fullName>
    </submittedName>
</protein>
<evidence type="ECO:0000259" key="1">
    <source>
        <dbReference type="Pfam" id="PF07238"/>
    </source>
</evidence>
<sequence>MSTTIRKGQNILPLDLKTLPDLYDAYLPFIKGGGLFIATTDSYEAGDQLFIRLSLLDGPDKIPITGKVVWVTPDSCRGQEVSGIGVQFDPDSQDIKRQIEAHLVTSTGSQRLTHTM</sequence>
<organism evidence="2 3">
    <name type="scientific">Endozoicomonas gorgoniicola</name>
    <dbReference type="NCBI Taxonomy" id="1234144"/>
    <lineage>
        <taxon>Bacteria</taxon>
        <taxon>Pseudomonadati</taxon>
        <taxon>Pseudomonadota</taxon>
        <taxon>Gammaproteobacteria</taxon>
        <taxon>Oceanospirillales</taxon>
        <taxon>Endozoicomonadaceae</taxon>
        <taxon>Endozoicomonas</taxon>
    </lineage>
</organism>
<evidence type="ECO:0000313" key="2">
    <source>
        <dbReference type="EMBL" id="MCW7554218.1"/>
    </source>
</evidence>
<evidence type="ECO:0000313" key="3">
    <source>
        <dbReference type="Proteomes" id="UP001209854"/>
    </source>
</evidence>
<reference evidence="2 3" key="1">
    <citation type="submission" date="2022-10" db="EMBL/GenBank/DDBJ databases">
        <title>High-quality genome sequences of two octocoral-associated bacteria, Endozoicomonas euniceicola EF212 and Endozoicomonas gorgoniicola PS125.</title>
        <authorList>
            <person name="Chiou Y.-J."/>
            <person name="Chen Y.-H."/>
        </authorList>
    </citation>
    <scope>NUCLEOTIDE SEQUENCE [LARGE SCALE GENOMIC DNA]</scope>
    <source>
        <strain evidence="2 3">PS125</strain>
    </source>
</reference>
<keyword evidence="3" id="KW-1185">Reference proteome</keyword>
<comment type="caution">
    <text evidence="2">The sequence shown here is derived from an EMBL/GenBank/DDBJ whole genome shotgun (WGS) entry which is preliminary data.</text>
</comment>
<dbReference type="EMBL" id="JAPFCC010000001">
    <property type="protein sequence ID" value="MCW7554218.1"/>
    <property type="molecule type" value="Genomic_DNA"/>
</dbReference>
<dbReference type="RefSeq" id="WP_262563958.1">
    <property type="nucleotide sequence ID" value="NZ_JAPFCC010000001.1"/>
</dbReference>
<dbReference type="SUPFAM" id="SSF141371">
    <property type="entry name" value="PilZ domain-like"/>
    <property type="match status" value="1"/>
</dbReference>
<dbReference type="Pfam" id="PF07238">
    <property type="entry name" value="PilZ"/>
    <property type="match status" value="1"/>
</dbReference>
<dbReference type="Proteomes" id="UP001209854">
    <property type="component" value="Unassembled WGS sequence"/>
</dbReference>
<dbReference type="InterPro" id="IPR009875">
    <property type="entry name" value="PilZ_domain"/>
</dbReference>
<name>A0ABT3MYQ0_9GAMM</name>